<accession>A0A2H3CX16</accession>
<sequence>MPRDTELDTTQDAEIEGREDTEGVRESTRRDYERGRRIRRPAQRRDKVGATDVVDDPGLSFRVFGKLGLDLAHWSTGFFVSIMRGGGKEEAGYRRPARRGSCTLRRDRGWRTLCGSRRVSRIAAGRY</sequence>
<proteinExistence type="predicted"/>
<keyword evidence="3" id="KW-1185">Reference proteome</keyword>
<evidence type="ECO:0000313" key="3">
    <source>
        <dbReference type="Proteomes" id="UP000217790"/>
    </source>
</evidence>
<name>A0A2H3CX16_ARMGA</name>
<dbReference type="Proteomes" id="UP000217790">
    <property type="component" value="Unassembled WGS sequence"/>
</dbReference>
<reference evidence="3" key="1">
    <citation type="journal article" date="2017" name="Nat. Ecol. Evol.">
        <title>Genome expansion and lineage-specific genetic innovations in the forest pathogenic fungi Armillaria.</title>
        <authorList>
            <person name="Sipos G."/>
            <person name="Prasanna A.N."/>
            <person name="Walter M.C."/>
            <person name="O'Connor E."/>
            <person name="Balint B."/>
            <person name="Krizsan K."/>
            <person name="Kiss B."/>
            <person name="Hess J."/>
            <person name="Varga T."/>
            <person name="Slot J."/>
            <person name="Riley R."/>
            <person name="Boka B."/>
            <person name="Rigling D."/>
            <person name="Barry K."/>
            <person name="Lee J."/>
            <person name="Mihaltcheva S."/>
            <person name="LaButti K."/>
            <person name="Lipzen A."/>
            <person name="Waldron R."/>
            <person name="Moloney N.M."/>
            <person name="Sperisen C."/>
            <person name="Kredics L."/>
            <person name="Vagvoelgyi C."/>
            <person name="Patrignani A."/>
            <person name="Fitzpatrick D."/>
            <person name="Nagy I."/>
            <person name="Doyle S."/>
            <person name="Anderson J.B."/>
            <person name="Grigoriev I.V."/>
            <person name="Gueldener U."/>
            <person name="Muensterkoetter M."/>
            <person name="Nagy L.G."/>
        </authorList>
    </citation>
    <scope>NUCLEOTIDE SEQUENCE [LARGE SCALE GENOMIC DNA]</scope>
    <source>
        <strain evidence="3">Ar21-2</strain>
    </source>
</reference>
<gene>
    <name evidence="2" type="ORF">ARMGADRAFT_1038174</name>
</gene>
<feature type="compositionally biased region" description="Basic and acidic residues" evidence="1">
    <location>
        <begin position="15"/>
        <end position="35"/>
    </location>
</feature>
<feature type="region of interest" description="Disordered" evidence="1">
    <location>
        <begin position="1"/>
        <end position="51"/>
    </location>
</feature>
<protein>
    <submittedName>
        <fullName evidence="2">Uncharacterized protein</fullName>
    </submittedName>
</protein>
<evidence type="ECO:0000313" key="2">
    <source>
        <dbReference type="EMBL" id="PBK83008.1"/>
    </source>
</evidence>
<dbReference type="InParanoid" id="A0A2H3CX16"/>
<dbReference type="EMBL" id="KZ293710">
    <property type="protein sequence ID" value="PBK83008.1"/>
    <property type="molecule type" value="Genomic_DNA"/>
</dbReference>
<evidence type="ECO:0000256" key="1">
    <source>
        <dbReference type="SAM" id="MobiDB-lite"/>
    </source>
</evidence>
<dbReference type="AlphaFoldDB" id="A0A2H3CX16"/>
<organism evidence="2 3">
    <name type="scientific">Armillaria gallica</name>
    <name type="common">Bulbous honey fungus</name>
    <name type="synonym">Armillaria bulbosa</name>
    <dbReference type="NCBI Taxonomy" id="47427"/>
    <lineage>
        <taxon>Eukaryota</taxon>
        <taxon>Fungi</taxon>
        <taxon>Dikarya</taxon>
        <taxon>Basidiomycota</taxon>
        <taxon>Agaricomycotina</taxon>
        <taxon>Agaricomycetes</taxon>
        <taxon>Agaricomycetidae</taxon>
        <taxon>Agaricales</taxon>
        <taxon>Marasmiineae</taxon>
        <taxon>Physalacriaceae</taxon>
        <taxon>Armillaria</taxon>
    </lineage>
</organism>